<dbReference type="Gene3D" id="3.20.20.190">
    <property type="entry name" value="Phosphatidylinositol (PI) phosphodiesterase"/>
    <property type="match status" value="1"/>
</dbReference>
<keyword evidence="5" id="KW-1185">Reference proteome</keyword>
<evidence type="ECO:0000313" key="5">
    <source>
        <dbReference type="Proteomes" id="UP001145021"/>
    </source>
</evidence>
<evidence type="ECO:0000259" key="3">
    <source>
        <dbReference type="PROSITE" id="PS50008"/>
    </source>
</evidence>
<accession>A0A9W7XQI9</accession>
<dbReference type="PROSITE" id="PS50007">
    <property type="entry name" value="PIPLC_X_DOMAIN"/>
    <property type="match status" value="1"/>
</dbReference>
<dbReference type="GO" id="GO:0048015">
    <property type="term" value="P:phosphatidylinositol-mediated signaling"/>
    <property type="evidence" value="ECO:0007669"/>
    <property type="project" value="TreeGrafter"/>
</dbReference>
<feature type="region of interest" description="Disordered" evidence="2">
    <location>
        <begin position="1001"/>
        <end position="1058"/>
    </location>
</feature>
<feature type="compositionally biased region" description="Low complexity" evidence="2">
    <location>
        <begin position="1029"/>
        <end position="1041"/>
    </location>
</feature>
<dbReference type="InterPro" id="IPR001711">
    <property type="entry name" value="PLipase_C_Pinositol-sp_Y"/>
</dbReference>
<keyword evidence="1" id="KW-0443">Lipid metabolism</keyword>
<sequence>MTTALGKSLEDEPQRNSSIHRHLSRSSLSSNNSSTTTTTANTNGSPPDRRQIDSLMQSSEPDHDPASCLSCTRRNVISVFPRFRKVSTRLLTTLYRGSQQKIAGSCSAEGARQKKLCEASSNSTIAAAASASASASAVSATSVSNTLTRDPPSSRVFPASPTRAALCLGQLDPGCARRAGDKPADHTAVIPLPTIPDQMAKGSALLKTTSRSAHIRNFRLDIAQQRITWDSRKKKKLAHIDLESIVELRVGEEALWAVGDESCLPHGTQRLFAIVYYHQMVLKTVCIVAPTNESFYEWFDTLTYLVSSRQPVTTLAQYQRWRLVTINRQWWESDASGESATDAMRFIEVCVGGSQGSTSSLDMTSELASTVAFSSSPFKSATATRKWFSSSGSSNSNGNSSSNNANGASALPTSIVNGARSSSRTSSFSSLIMPTPVFRTNEGGLQQQQQQQQRACSEDAVVDVADTLKKSHAQPSVDSVYHDITLSYLNFPQLPCLEAKSGESPETGLGIELGLDFDRIGSIDAINNDDDGSGEDSDHLIMASSKIIDDDRNDSGYLLHLDIPKSQPFGITRSVFAHFLRDTQKEDVSDDQVRQIFCKFTSHSDQQVMTAYEFEAYLLSAYNSLGYRPVEESAASDAYKECFDMDKPLNEYYISSSHNTYLAGDQLVSDSTWTVGMVVVESRTTRILFEDVIIAISRYAFAVSPYPVILSFETHCSLQQQARMATILKKHLGDMMVLAPVNGSKESILPSPNQLKHRVIIKNKVLDIPASRPPSLASSQPAAAVLASMGQNTKTVSPRNSTAQLKRKIAPELSQLIVYCKATHFEGLEQDSPEPLFSQVTSVSETTSNQLIRQKPAQYSYYNSAQMTRVYPAFSRFTSTNYNPIPHWAAGCQLVALNFQTRDKNMQIYEAMFQRTRSLGYVLKPKHLRNLDYAASIAQSKAMHDERTIGTVPSSPPSQASSLESAVNDLNITDDKSEFPQRTTVHINVISAHGVVRHTGGNSSGVAGVSSAGHQRRQSLAGMRERRPSFASDSSSRRSSSGFALVDQSSCSPGPLSRPPSGVAMFSNDVPSLFAAASTAFSSSALPATSPLVGQQSLNAAAAAAAAAAASAMASAKSVAGQQDQGTSSRIRVEIEWLSEANFEGSSASSESSSDSSSEAAAHGSGISGPSAAAQSGSGSQSRCTTVPSSPAVMPQHMGAVAFPFLYSSSSFNSVVATPLSAPPPAPTPLEQAKLSDLQIRKNRFATKTGTVNGNEVRWRNASLFRVINDPNISFVRISLFDDDLELASTCISIDSLKEGYRFIELGESDKSKICRPVHLLVNIQISQLHCLASMPVTMKLV</sequence>
<keyword evidence="1" id="KW-0442">Lipid degradation</keyword>
<dbReference type="InterPro" id="IPR001192">
    <property type="entry name" value="PI-PLC_fam"/>
</dbReference>
<dbReference type="InterPro" id="IPR035892">
    <property type="entry name" value="C2_domain_sf"/>
</dbReference>
<feature type="compositionally biased region" description="Low complexity" evidence="2">
    <location>
        <begin position="25"/>
        <end position="45"/>
    </location>
</feature>
<dbReference type="InterPro" id="IPR017946">
    <property type="entry name" value="PLC-like_Pdiesterase_TIM-brl"/>
</dbReference>
<feature type="region of interest" description="Disordered" evidence="2">
    <location>
        <begin position="1"/>
        <end position="67"/>
    </location>
</feature>
<dbReference type="EC" id="3.1.4.11" evidence="1"/>
<dbReference type="Gene3D" id="2.30.29.30">
    <property type="entry name" value="Pleckstrin-homology domain (PH domain)/Phosphotyrosine-binding domain (PTB)"/>
    <property type="match status" value="1"/>
</dbReference>
<dbReference type="InterPro" id="IPR000909">
    <property type="entry name" value="PLipase_C_PInositol-sp_X_dom"/>
</dbReference>
<name>A0A9W7XQI9_9FUNG</name>
<feature type="domain" description="PI-PLC Y-box" evidence="3">
    <location>
        <begin position="813"/>
        <end position="929"/>
    </location>
</feature>
<evidence type="ECO:0000256" key="2">
    <source>
        <dbReference type="SAM" id="MobiDB-lite"/>
    </source>
</evidence>
<protein>
    <recommendedName>
        <fullName evidence="1">Phosphoinositide phospholipase C</fullName>
        <ecNumber evidence="1">3.1.4.11</ecNumber>
    </recommendedName>
</protein>
<evidence type="ECO:0000313" key="4">
    <source>
        <dbReference type="EMBL" id="KAJ1648041.1"/>
    </source>
</evidence>
<organism evidence="4 5">
    <name type="scientific">Coemansia asiatica</name>
    <dbReference type="NCBI Taxonomy" id="1052880"/>
    <lineage>
        <taxon>Eukaryota</taxon>
        <taxon>Fungi</taxon>
        <taxon>Fungi incertae sedis</taxon>
        <taxon>Zoopagomycota</taxon>
        <taxon>Kickxellomycotina</taxon>
        <taxon>Kickxellomycetes</taxon>
        <taxon>Kickxellales</taxon>
        <taxon>Kickxellaceae</taxon>
        <taxon>Coemansia</taxon>
    </lineage>
</organism>
<evidence type="ECO:0000256" key="1">
    <source>
        <dbReference type="RuleBase" id="RU361133"/>
    </source>
</evidence>
<dbReference type="SUPFAM" id="SSF50729">
    <property type="entry name" value="PH domain-like"/>
    <property type="match status" value="1"/>
</dbReference>
<gene>
    <name evidence="4" type="primary">PLCD1</name>
    <name evidence="4" type="ORF">LPJ64_000658</name>
</gene>
<dbReference type="GO" id="GO:0016042">
    <property type="term" value="P:lipid catabolic process"/>
    <property type="evidence" value="ECO:0007669"/>
    <property type="project" value="UniProtKB-KW"/>
</dbReference>
<dbReference type="PRINTS" id="PR00390">
    <property type="entry name" value="PHPHLIPASEC"/>
</dbReference>
<comment type="caution">
    <text evidence="4">The sequence shown here is derived from an EMBL/GenBank/DDBJ whole genome shotgun (WGS) entry which is preliminary data.</text>
</comment>
<feature type="region of interest" description="Disordered" evidence="2">
    <location>
        <begin position="1144"/>
        <end position="1190"/>
    </location>
</feature>
<dbReference type="GO" id="GO:0051209">
    <property type="term" value="P:release of sequestered calcium ion into cytosol"/>
    <property type="evidence" value="ECO:0007669"/>
    <property type="project" value="TreeGrafter"/>
</dbReference>
<dbReference type="GO" id="GO:0004435">
    <property type="term" value="F:phosphatidylinositol-4,5-bisphosphate phospholipase C activity"/>
    <property type="evidence" value="ECO:0007669"/>
    <property type="project" value="UniProtKB-EC"/>
</dbReference>
<proteinExistence type="predicted"/>
<dbReference type="SMART" id="SM00148">
    <property type="entry name" value="PLCXc"/>
    <property type="match status" value="1"/>
</dbReference>
<reference evidence="4" key="1">
    <citation type="submission" date="2022-07" db="EMBL/GenBank/DDBJ databases">
        <title>Phylogenomic reconstructions and comparative analyses of Kickxellomycotina fungi.</title>
        <authorList>
            <person name="Reynolds N.K."/>
            <person name="Stajich J.E."/>
            <person name="Barry K."/>
            <person name="Grigoriev I.V."/>
            <person name="Crous P."/>
            <person name="Smith M.E."/>
        </authorList>
    </citation>
    <scope>NUCLEOTIDE SEQUENCE</scope>
    <source>
        <strain evidence="4">NBRC 105413</strain>
    </source>
</reference>
<dbReference type="Gene3D" id="2.60.40.150">
    <property type="entry name" value="C2 domain"/>
    <property type="match status" value="1"/>
</dbReference>
<dbReference type="Proteomes" id="UP001145021">
    <property type="component" value="Unassembled WGS sequence"/>
</dbReference>
<feature type="compositionally biased region" description="Low complexity" evidence="2">
    <location>
        <begin position="1001"/>
        <end position="1013"/>
    </location>
</feature>
<feature type="compositionally biased region" description="Low complexity" evidence="2">
    <location>
        <begin position="1144"/>
        <end position="1182"/>
    </location>
</feature>
<comment type="catalytic activity">
    <reaction evidence="1">
        <text>a 1,2-diacyl-sn-glycero-3-phospho-(1D-myo-inositol-4,5-bisphosphate) + H2O = 1D-myo-inositol 1,4,5-trisphosphate + a 1,2-diacyl-sn-glycerol + H(+)</text>
        <dbReference type="Rhea" id="RHEA:33179"/>
        <dbReference type="ChEBI" id="CHEBI:15377"/>
        <dbReference type="ChEBI" id="CHEBI:15378"/>
        <dbReference type="ChEBI" id="CHEBI:17815"/>
        <dbReference type="ChEBI" id="CHEBI:58456"/>
        <dbReference type="ChEBI" id="CHEBI:203600"/>
        <dbReference type="EC" id="3.1.4.11"/>
    </reaction>
</comment>
<dbReference type="Pfam" id="PF00387">
    <property type="entry name" value="PI-PLC-Y"/>
    <property type="match status" value="1"/>
</dbReference>
<dbReference type="PANTHER" id="PTHR10336">
    <property type="entry name" value="PHOSPHOINOSITIDE-SPECIFIC PHOSPHOLIPASE C FAMILY PROTEIN"/>
    <property type="match status" value="1"/>
</dbReference>
<dbReference type="InterPro" id="IPR011993">
    <property type="entry name" value="PH-like_dom_sf"/>
</dbReference>
<dbReference type="SUPFAM" id="SSF51695">
    <property type="entry name" value="PLC-like phosphodiesterases"/>
    <property type="match status" value="1"/>
</dbReference>
<keyword evidence="1 4" id="KW-0378">Hydrolase</keyword>
<dbReference type="EMBL" id="JANBOH010000013">
    <property type="protein sequence ID" value="KAJ1648041.1"/>
    <property type="molecule type" value="Genomic_DNA"/>
</dbReference>
<dbReference type="Pfam" id="PF00388">
    <property type="entry name" value="PI-PLC-X"/>
    <property type="match status" value="2"/>
</dbReference>
<dbReference type="PROSITE" id="PS50008">
    <property type="entry name" value="PIPLC_Y_DOMAIN"/>
    <property type="match status" value="1"/>
</dbReference>
<dbReference type="SMART" id="SM00149">
    <property type="entry name" value="PLCYc"/>
    <property type="match status" value="1"/>
</dbReference>